<evidence type="ECO:0000256" key="4">
    <source>
        <dbReference type="ARBA" id="ARBA00022840"/>
    </source>
</evidence>
<dbReference type="GO" id="GO:0016874">
    <property type="term" value="F:ligase activity"/>
    <property type="evidence" value="ECO:0007669"/>
    <property type="project" value="UniProtKB-KW"/>
</dbReference>
<name>A0ABS9RNK1_9FLAO</name>
<organism evidence="5 6">
    <name type="scientific">Aestuariibaculum lutulentum</name>
    <dbReference type="NCBI Taxonomy" id="2920935"/>
    <lineage>
        <taxon>Bacteria</taxon>
        <taxon>Pseudomonadati</taxon>
        <taxon>Bacteroidota</taxon>
        <taxon>Flavobacteriia</taxon>
        <taxon>Flavobacteriales</taxon>
        <taxon>Flavobacteriaceae</taxon>
    </lineage>
</organism>
<sequence length="80" mass="9167">YRTCTIQVNLDFASETDMRRKMQVSVKLQSIATALFAMSPFTEGKPNGLLSWRSNIWRDTDNNRSGVLPFIFNENFGFAD</sequence>
<gene>
    <name evidence="5" type="ORF">MKW35_16155</name>
</gene>
<keyword evidence="3" id="KW-0547">Nucleotide-binding</keyword>
<evidence type="ECO:0000313" key="6">
    <source>
        <dbReference type="Proteomes" id="UP001156141"/>
    </source>
</evidence>
<keyword evidence="4" id="KW-0067">ATP-binding</keyword>
<evidence type="ECO:0000313" key="5">
    <source>
        <dbReference type="EMBL" id="MCH4554156.1"/>
    </source>
</evidence>
<feature type="non-terminal residue" evidence="5">
    <location>
        <position position="80"/>
    </location>
</feature>
<evidence type="ECO:0000256" key="2">
    <source>
        <dbReference type="ARBA" id="ARBA00022598"/>
    </source>
</evidence>
<protein>
    <recommendedName>
        <fullName evidence="1">glutamate--cysteine ligase</fullName>
        <ecNumber evidence="1">6.3.2.2</ecNumber>
    </recommendedName>
</protein>
<dbReference type="InterPro" id="IPR035434">
    <property type="entry name" value="GCL_bact_plant"/>
</dbReference>
<comment type="caution">
    <text evidence="5">The sequence shown here is derived from an EMBL/GenBank/DDBJ whole genome shotgun (WGS) entry which is preliminary data.</text>
</comment>
<evidence type="ECO:0000256" key="1">
    <source>
        <dbReference type="ARBA" id="ARBA00012220"/>
    </source>
</evidence>
<dbReference type="Gene3D" id="3.30.590.20">
    <property type="match status" value="1"/>
</dbReference>
<dbReference type="EC" id="6.3.2.2" evidence="1"/>
<dbReference type="InterPro" id="IPR006336">
    <property type="entry name" value="GCS2"/>
</dbReference>
<dbReference type="InterPro" id="IPR014746">
    <property type="entry name" value="Gln_synth/guanido_kin_cat_dom"/>
</dbReference>
<evidence type="ECO:0000256" key="3">
    <source>
        <dbReference type="ARBA" id="ARBA00022741"/>
    </source>
</evidence>
<dbReference type="PANTHER" id="PTHR34378:SF1">
    <property type="entry name" value="GLUTAMATE--CYSTEINE LIGASE, CHLOROPLASTIC"/>
    <property type="match status" value="1"/>
</dbReference>
<reference evidence="5" key="1">
    <citation type="submission" date="2022-02" db="EMBL/GenBank/DDBJ databases">
        <title>Aestuariibaculum sp., a marine bacterium isolated from sediment in Guangxi.</title>
        <authorList>
            <person name="Ying J."/>
        </authorList>
    </citation>
    <scope>NUCLEOTIDE SEQUENCE</scope>
    <source>
        <strain evidence="5">L182</strain>
    </source>
</reference>
<dbReference type="Proteomes" id="UP001156141">
    <property type="component" value="Unassembled WGS sequence"/>
</dbReference>
<keyword evidence="2 5" id="KW-0436">Ligase</keyword>
<dbReference type="SUPFAM" id="SSF55931">
    <property type="entry name" value="Glutamine synthetase/guanido kinase"/>
    <property type="match status" value="1"/>
</dbReference>
<dbReference type="EMBL" id="JAKVQD010000030">
    <property type="protein sequence ID" value="MCH4554156.1"/>
    <property type="molecule type" value="Genomic_DNA"/>
</dbReference>
<dbReference type="PANTHER" id="PTHR34378">
    <property type="entry name" value="GLUTAMATE--CYSTEINE LIGASE, CHLOROPLASTIC"/>
    <property type="match status" value="1"/>
</dbReference>
<feature type="non-terminal residue" evidence="5">
    <location>
        <position position="1"/>
    </location>
</feature>
<proteinExistence type="predicted"/>
<accession>A0ABS9RNK1</accession>
<keyword evidence="6" id="KW-1185">Reference proteome</keyword>
<dbReference type="Pfam" id="PF04107">
    <property type="entry name" value="GCS2"/>
    <property type="match status" value="1"/>
</dbReference>